<accession>A0AB33XWM4</accession>
<dbReference type="EMBL" id="AMQX01000003">
    <property type="protein sequence ID" value="EKS52195.1"/>
    <property type="molecule type" value="Genomic_DNA"/>
</dbReference>
<gene>
    <name evidence="1" type="ORF">LRHMDP3_566</name>
</gene>
<organism evidence="1 2">
    <name type="scientific">Lacticaseibacillus rhamnosus LRHMDP3</name>
    <dbReference type="NCBI Taxonomy" id="1203259"/>
    <lineage>
        <taxon>Bacteria</taxon>
        <taxon>Bacillati</taxon>
        <taxon>Bacillota</taxon>
        <taxon>Bacilli</taxon>
        <taxon>Lactobacillales</taxon>
        <taxon>Lactobacillaceae</taxon>
        <taxon>Lacticaseibacillus</taxon>
    </lineage>
</organism>
<protein>
    <submittedName>
        <fullName evidence="1">Uncharacterized protein</fullName>
    </submittedName>
</protein>
<name>A0AB33XWM4_LACRH</name>
<dbReference type="Proteomes" id="UP000009352">
    <property type="component" value="Unassembled WGS sequence"/>
</dbReference>
<evidence type="ECO:0000313" key="1">
    <source>
        <dbReference type="EMBL" id="EKS52195.1"/>
    </source>
</evidence>
<proteinExistence type="predicted"/>
<comment type="caution">
    <text evidence="1">The sequence shown here is derived from an EMBL/GenBank/DDBJ whole genome shotgun (WGS) entry which is preliminary data.</text>
</comment>
<evidence type="ECO:0000313" key="2">
    <source>
        <dbReference type="Proteomes" id="UP000009352"/>
    </source>
</evidence>
<sequence>MTIIPENPTLKYFCPVTALLLYIMRKETDALMTGTQRHELIDGGNVHEERYYCEGSQTTKH</sequence>
<reference evidence="1 2" key="1">
    <citation type="journal article" date="2013" name="Genome Announc.">
        <title>Draft Genome Sequence of Staphylococcus simulans UMC-CNS-990, Isolated from a Case of Chronic Bovine Mastitis.</title>
        <authorList>
            <person name="Calcutt M.J."/>
            <person name="Foecking M.F."/>
            <person name="Hsieh H.Y."/>
            <person name="Perry J."/>
            <person name="Stewart G.C."/>
            <person name="Middleton J.R."/>
        </authorList>
    </citation>
    <scope>NUCLEOTIDE SEQUENCE [LARGE SCALE GENOMIC DNA]</scope>
    <source>
        <strain evidence="1 2">LRHMDP3</strain>
    </source>
</reference>
<dbReference type="AlphaFoldDB" id="A0AB33XWM4"/>